<dbReference type="Pfam" id="PF07715">
    <property type="entry name" value="Plug"/>
    <property type="match status" value="1"/>
</dbReference>
<dbReference type="Gene3D" id="2.170.130.10">
    <property type="entry name" value="TonB-dependent receptor, plug domain"/>
    <property type="match status" value="1"/>
</dbReference>
<dbReference type="Gene3D" id="2.60.40.1120">
    <property type="entry name" value="Carboxypeptidase-like, regulatory domain"/>
    <property type="match status" value="1"/>
</dbReference>
<dbReference type="EMBL" id="WSTB01000010">
    <property type="protein sequence ID" value="MWB96085.1"/>
    <property type="molecule type" value="Genomic_DNA"/>
</dbReference>
<dbReference type="SUPFAM" id="SSF49464">
    <property type="entry name" value="Carboxypeptidase regulatory domain-like"/>
    <property type="match status" value="1"/>
</dbReference>
<comment type="caution">
    <text evidence="4">The sequence shown here is derived from an EMBL/GenBank/DDBJ whole genome shotgun (WGS) entry which is preliminary data.</text>
</comment>
<gene>
    <name evidence="4" type="ORF">GON26_17095</name>
</gene>
<sequence length="1045" mass="115216">MRGNVLFKVSSKFKLNKIALMSLIISSFMINTVTAADVSFQQDLITITGKVVDSDNISLPGVSILEKGTTNGTQTDIDGNYSIKVSSKNATLVFTFQGLKTVEKIVGDDQILDIQLLEDLNALDEVVVVGYGKQKKVSVVGAQSSVDVEELKQPVANVSTMLAGRISGLTGVQRSGLPGSNSADLWIRGISTFGSSSPLILVDGVERTLDDLNPIDIASFSILKDASATAVYGIRGANGVILVETRKGKVGKPQIMVDYNEGITAFTKVPDVVDGVTYMRLANEALTTRGQAPKYSEQTIQRTASKYDPLLYPDVDWLDAVYNKFGRNRQATVNVSGGAEAAKYYVSLGYYDEKGLFKTSDTESYDADTRFKRYNFTTNLNVDITKTTSMTLGVRGYLSEGNFPELGADGIYGTALETSPVEFPILYPGGFVPGKGPNSGFNPYAQAALRGYKVNNKNQINSNLRLTQNLESLTKGLTWTGMFSFDAYNEQNVNRGKRPSTYAIDQNNPYTQDGELVLIETFAGTDYLGYSRSNGGNRRIYLETSFNYDRTFGKHTFGGLLLFNRTDYVDAFANDFTASIPYRNQGLAGRVTYGYDDKYFLEINGGYNGSENFAPNNRYGFFPSFAAGWIVSNEEFFSPLKETINYFKIRYSDGKVGAASGAGRFAYLSRVEDGQPGYDFGEEPQYTSGIRETYYGADVTWSTSRKQDLGFEVNAFNSSLKIIFDLFKERSTGAFLQRGDVPIYIGLAASPYGNIGVVDNKGFDGSINYTKNINDLKLSFRGTFSYNRNEVIENGQPEQLYPWQDRRGTSLLARFGYVAERLYTLSDDVNKDGFISPADGSQYPTQFGQIMPGDIKYTDLNGDGKIDSYDQKQIGQGDVPAFTYGFGLTGEYKGFDLSLFFQGQTEADIMLGGQSIQPFVGGGGVGNLYTTAIDRWTPDSDDPYAMYPRLSYGDSGIGQNNNTQVSSWWLRDVSFLRLKTAEIGYNLPKDFSSKLKLQNTRFYIRGVNLLTFSNFDIWDPELTTTGNGRAYPNITTVAVGVNVQF</sequence>
<feature type="chain" id="PRO_5026306935" evidence="2">
    <location>
        <begin position="36"/>
        <end position="1045"/>
    </location>
</feature>
<feature type="signal peptide" evidence="2">
    <location>
        <begin position="1"/>
        <end position="35"/>
    </location>
</feature>
<proteinExistence type="inferred from homology"/>
<reference evidence="4 5" key="1">
    <citation type="submission" date="2019-12" db="EMBL/GenBank/DDBJ databases">
        <authorList>
            <person name="Kim Y.S."/>
        </authorList>
    </citation>
    <scope>NUCLEOTIDE SEQUENCE [LARGE SCALE GENOMIC DNA]</scope>
    <source>
        <strain evidence="4 5">GA093</strain>
    </source>
</reference>
<keyword evidence="2" id="KW-0732">Signal</keyword>
<dbReference type="InterPro" id="IPR023996">
    <property type="entry name" value="TonB-dep_OMP_SusC/RagA"/>
</dbReference>
<dbReference type="GO" id="GO:0009279">
    <property type="term" value="C:cell outer membrane"/>
    <property type="evidence" value="ECO:0007669"/>
    <property type="project" value="UniProtKB-SubCell"/>
</dbReference>
<dbReference type="SUPFAM" id="SSF56935">
    <property type="entry name" value="Porins"/>
    <property type="match status" value="1"/>
</dbReference>
<dbReference type="InterPro" id="IPR039426">
    <property type="entry name" value="TonB-dep_rcpt-like"/>
</dbReference>
<dbReference type="PROSITE" id="PS52016">
    <property type="entry name" value="TONB_DEPENDENT_REC_3"/>
    <property type="match status" value="1"/>
</dbReference>
<evidence type="ECO:0000313" key="4">
    <source>
        <dbReference type="EMBL" id="MWB96085.1"/>
    </source>
</evidence>
<keyword evidence="1" id="KW-1134">Transmembrane beta strand</keyword>
<evidence type="ECO:0000313" key="5">
    <source>
        <dbReference type="Proteomes" id="UP000471501"/>
    </source>
</evidence>
<dbReference type="InterPro" id="IPR008969">
    <property type="entry name" value="CarboxyPept-like_regulatory"/>
</dbReference>
<dbReference type="NCBIfam" id="TIGR04057">
    <property type="entry name" value="SusC_RagA_signa"/>
    <property type="match status" value="1"/>
</dbReference>
<name>A0A6I4NUB6_9FLAO</name>
<accession>A0A6I4NUB6</accession>
<comment type="similarity">
    <text evidence="1">Belongs to the TonB-dependent receptor family.</text>
</comment>
<comment type="subcellular location">
    <subcellularLocation>
        <location evidence="1">Cell outer membrane</location>
        <topology evidence="1">Multi-pass membrane protein</topology>
    </subcellularLocation>
</comment>
<feature type="domain" description="TonB-dependent receptor plug" evidence="3">
    <location>
        <begin position="137"/>
        <end position="240"/>
    </location>
</feature>
<keyword evidence="1" id="KW-0472">Membrane</keyword>
<dbReference type="InterPro" id="IPR012910">
    <property type="entry name" value="Plug_dom"/>
</dbReference>
<dbReference type="Pfam" id="PF13715">
    <property type="entry name" value="CarbopepD_reg_2"/>
    <property type="match status" value="1"/>
</dbReference>
<dbReference type="AlphaFoldDB" id="A0A6I4NUB6"/>
<keyword evidence="5" id="KW-1185">Reference proteome</keyword>
<dbReference type="InterPro" id="IPR037066">
    <property type="entry name" value="Plug_dom_sf"/>
</dbReference>
<evidence type="ECO:0000259" key="3">
    <source>
        <dbReference type="Pfam" id="PF07715"/>
    </source>
</evidence>
<dbReference type="InterPro" id="IPR023997">
    <property type="entry name" value="TonB-dep_OMP_SusC/RagA_CS"/>
</dbReference>
<keyword evidence="1" id="KW-0812">Transmembrane</keyword>
<protein>
    <submittedName>
        <fullName evidence="4">SusC/RagA family TonB-linked outer membrane protein</fullName>
    </submittedName>
</protein>
<keyword evidence="1" id="KW-0813">Transport</keyword>
<dbReference type="FunFam" id="2.170.130.10:FF:000003">
    <property type="entry name" value="SusC/RagA family TonB-linked outer membrane protein"/>
    <property type="match status" value="1"/>
</dbReference>
<evidence type="ECO:0000256" key="1">
    <source>
        <dbReference type="PROSITE-ProRule" id="PRU01360"/>
    </source>
</evidence>
<keyword evidence="1" id="KW-0998">Cell outer membrane</keyword>
<organism evidence="4 5">
    <name type="scientific">Flavobacterium hydrocarbonoxydans</name>
    <dbReference type="NCBI Taxonomy" id="2683249"/>
    <lineage>
        <taxon>Bacteria</taxon>
        <taxon>Pseudomonadati</taxon>
        <taxon>Bacteroidota</taxon>
        <taxon>Flavobacteriia</taxon>
        <taxon>Flavobacteriales</taxon>
        <taxon>Flavobacteriaceae</taxon>
        <taxon>Flavobacterium</taxon>
    </lineage>
</organism>
<evidence type="ECO:0000256" key="2">
    <source>
        <dbReference type="SAM" id="SignalP"/>
    </source>
</evidence>
<dbReference type="NCBIfam" id="TIGR04056">
    <property type="entry name" value="OMP_RagA_SusC"/>
    <property type="match status" value="1"/>
</dbReference>
<dbReference type="Proteomes" id="UP000471501">
    <property type="component" value="Unassembled WGS sequence"/>
</dbReference>